<dbReference type="PANTHER" id="PTHR42790">
    <property type="entry name" value="AMINOTRANSFERASE"/>
    <property type="match status" value="1"/>
</dbReference>
<evidence type="ECO:0000256" key="2">
    <source>
        <dbReference type="ARBA" id="ARBA00022576"/>
    </source>
</evidence>
<dbReference type="InterPro" id="IPR050859">
    <property type="entry name" value="Class-I_PLP-dep_aminotransf"/>
</dbReference>
<keyword evidence="3" id="KW-0808">Transferase</keyword>
<evidence type="ECO:0000256" key="3">
    <source>
        <dbReference type="ARBA" id="ARBA00022679"/>
    </source>
</evidence>
<dbReference type="EMBL" id="BART01029954">
    <property type="protein sequence ID" value="GAH12589.1"/>
    <property type="molecule type" value="Genomic_DNA"/>
</dbReference>
<name>X1E5Y0_9ZZZZ</name>
<dbReference type="InterPro" id="IPR015422">
    <property type="entry name" value="PyrdxlP-dep_Trfase_small"/>
</dbReference>
<dbReference type="Gene3D" id="3.40.640.10">
    <property type="entry name" value="Type I PLP-dependent aspartate aminotransferase-like (Major domain)"/>
    <property type="match status" value="1"/>
</dbReference>
<dbReference type="SUPFAM" id="SSF53383">
    <property type="entry name" value="PLP-dependent transferases"/>
    <property type="match status" value="1"/>
</dbReference>
<feature type="domain" description="Aminotransferase class I/classII large" evidence="5">
    <location>
        <begin position="62"/>
        <end position="131"/>
    </location>
</feature>
<accession>X1E5Y0</accession>
<dbReference type="AlphaFoldDB" id="X1E5Y0"/>
<proteinExistence type="predicted"/>
<reference evidence="6" key="1">
    <citation type="journal article" date="2014" name="Front. Microbiol.">
        <title>High frequency of phylogenetically diverse reductive dehalogenase-homologous genes in deep subseafloor sedimentary metagenomes.</title>
        <authorList>
            <person name="Kawai M."/>
            <person name="Futagami T."/>
            <person name="Toyoda A."/>
            <person name="Takaki Y."/>
            <person name="Nishi S."/>
            <person name="Hori S."/>
            <person name="Arai W."/>
            <person name="Tsubouchi T."/>
            <person name="Morono Y."/>
            <person name="Uchiyama I."/>
            <person name="Ito T."/>
            <person name="Fujiyama A."/>
            <person name="Inagaki F."/>
            <person name="Takami H."/>
        </authorList>
    </citation>
    <scope>NUCLEOTIDE SEQUENCE</scope>
    <source>
        <strain evidence="6">Expedition CK06-06</strain>
    </source>
</reference>
<feature type="non-terminal residue" evidence="6">
    <location>
        <position position="142"/>
    </location>
</feature>
<organism evidence="6">
    <name type="scientific">marine sediment metagenome</name>
    <dbReference type="NCBI Taxonomy" id="412755"/>
    <lineage>
        <taxon>unclassified sequences</taxon>
        <taxon>metagenomes</taxon>
        <taxon>ecological metagenomes</taxon>
    </lineage>
</organism>
<protein>
    <recommendedName>
        <fullName evidence="5">Aminotransferase class I/classII large domain-containing protein</fullName>
    </recommendedName>
</protein>
<evidence type="ECO:0000256" key="4">
    <source>
        <dbReference type="ARBA" id="ARBA00022898"/>
    </source>
</evidence>
<dbReference type="PANTHER" id="PTHR42790:SF19">
    <property type="entry name" value="KYNURENINE_ALPHA-AMINOADIPATE AMINOTRANSFERASE, MITOCHONDRIAL"/>
    <property type="match status" value="1"/>
</dbReference>
<dbReference type="Pfam" id="PF00155">
    <property type="entry name" value="Aminotran_1_2"/>
    <property type="match status" value="1"/>
</dbReference>
<evidence type="ECO:0000313" key="6">
    <source>
        <dbReference type="EMBL" id="GAH12589.1"/>
    </source>
</evidence>
<sequence length="142" mass="15153">MSQSSLDHLFSKSACCAVPSAIREINKLVDLPDMKSLAGGWPDPAVFPSKDILGIATEQLSKNADQVLQYGTTEGLTELRRELAHLAVKRYGIECTADNILLTHGSAQGMDLACRVMIDPDDVVLVGLPTYFGGTGSILACC</sequence>
<dbReference type="InterPro" id="IPR015421">
    <property type="entry name" value="PyrdxlP-dep_Trfase_major"/>
</dbReference>
<dbReference type="Gene3D" id="3.90.1150.10">
    <property type="entry name" value="Aspartate Aminotransferase, domain 1"/>
    <property type="match status" value="1"/>
</dbReference>
<gene>
    <name evidence="6" type="ORF">S01H4_52429</name>
</gene>
<keyword evidence="4" id="KW-0663">Pyridoxal phosphate</keyword>
<evidence type="ECO:0000259" key="5">
    <source>
        <dbReference type="Pfam" id="PF00155"/>
    </source>
</evidence>
<comment type="caution">
    <text evidence="6">The sequence shown here is derived from an EMBL/GenBank/DDBJ whole genome shotgun (WGS) entry which is preliminary data.</text>
</comment>
<dbReference type="InterPro" id="IPR004839">
    <property type="entry name" value="Aminotransferase_I/II_large"/>
</dbReference>
<dbReference type="GO" id="GO:0008483">
    <property type="term" value="F:transaminase activity"/>
    <property type="evidence" value="ECO:0007669"/>
    <property type="project" value="UniProtKB-KW"/>
</dbReference>
<dbReference type="GO" id="GO:1901605">
    <property type="term" value="P:alpha-amino acid metabolic process"/>
    <property type="evidence" value="ECO:0007669"/>
    <property type="project" value="TreeGrafter"/>
</dbReference>
<evidence type="ECO:0000256" key="1">
    <source>
        <dbReference type="ARBA" id="ARBA00001933"/>
    </source>
</evidence>
<comment type="cofactor">
    <cofactor evidence="1">
        <name>pyridoxal 5'-phosphate</name>
        <dbReference type="ChEBI" id="CHEBI:597326"/>
    </cofactor>
</comment>
<dbReference type="InterPro" id="IPR015424">
    <property type="entry name" value="PyrdxlP-dep_Trfase"/>
</dbReference>
<keyword evidence="2" id="KW-0032">Aminotransferase</keyword>
<dbReference type="GO" id="GO:0030170">
    <property type="term" value="F:pyridoxal phosphate binding"/>
    <property type="evidence" value="ECO:0007669"/>
    <property type="project" value="InterPro"/>
</dbReference>